<evidence type="ECO:0000313" key="3">
    <source>
        <dbReference type="Proteomes" id="UP000604046"/>
    </source>
</evidence>
<keyword evidence="3" id="KW-1185">Reference proteome</keyword>
<feature type="compositionally biased region" description="Low complexity" evidence="1">
    <location>
        <begin position="200"/>
        <end position="215"/>
    </location>
</feature>
<dbReference type="AlphaFoldDB" id="A0A812NA32"/>
<evidence type="ECO:0000256" key="1">
    <source>
        <dbReference type="SAM" id="MobiDB-lite"/>
    </source>
</evidence>
<accession>A0A812NA32</accession>
<sequence>MEKAAFVDHYAVLGCVPGMPLSSLEAAYHRNLREVHAGELDLPQHKLLQAMHEAWAVLRYTSSRQDYDKQWLMEKGCPAAKPSEVRSLGPMGAALTARRFWKEGSREAAHDLLEQALDCWPRSHDLLGVRAEFQSHGISDPLEGREKVVAAAPGNSLPCILHSSTTRRDSKSALTSRPSTPLPGEMCQTRPGTPASSCGASPLPSVSASPAVSPRSPRPPSAARRRPSTASRGAGMRRPSRLPVPVLTCDNLR</sequence>
<dbReference type="InterPro" id="IPR036869">
    <property type="entry name" value="J_dom_sf"/>
</dbReference>
<dbReference type="EMBL" id="CAJNDS010002079">
    <property type="protein sequence ID" value="CAE7310325.1"/>
    <property type="molecule type" value="Genomic_DNA"/>
</dbReference>
<feature type="region of interest" description="Disordered" evidence="1">
    <location>
        <begin position="156"/>
        <end position="253"/>
    </location>
</feature>
<protein>
    <submittedName>
        <fullName evidence="2">CbpA protein</fullName>
    </submittedName>
</protein>
<name>A0A812NA32_9DINO</name>
<proteinExistence type="predicted"/>
<comment type="caution">
    <text evidence="2">The sequence shown here is derived from an EMBL/GenBank/DDBJ whole genome shotgun (WGS) entry which is preliminary data.</text>
</comment>
<dbReference type="Proteomes" id="UP000604046">
    <property type="component" value="Unassembled WGS sequence"/>
</dbReference>
<gene>
    <name evidence="2" type="primary">cbpA</name>
    <name evidence="2" type="ORF">SNAT2548_LOCUS16302</name>
</gene>
<organism evidence="2 3">
    <name type="scientific">Symbiodinium natans</name>
    <dbReference type="NCBI Taxonomy" id="878477"/>
    <lineage>
        <taxon>Eukaryota</taxon>
        <taxon>Sar</taxon>
        <taxon>Alveolata</taxon>
        <taxon>Dinophyceae</taxon>
        <taxon>Suessiales</taxon>
        <taxon>Symbiodiniaceae</taxon>
        <taxon>Symbiodinium</taxon>
    </lineage>
</organism>
<feature type="compositionally biased region" description="Polar residues" evidence="1">
    <location>
        <begin position="190"/>
        <end position="199"/>
    </location>
</feature>
<dbReference type="Gene3D" id="1.10.287.110">
    <property type="entry name" value="DnaJ domain"/>
    <property type="match status" value="1"/>
</dbReference>
<dbReference type="SUPFAM" id="SSF46565">
    <property type="entry name" value="Chaperone J-domain"/>
    <property type="match status" value="1"/>
</dbReference>
<reference evidence="2" key="1">
    <citation type="submission" date="2021-02" db="EMBL/GenBank/DDBJ databases">
        <authorList>
            <person name="Dougan E. K."/>
            <person name="Rhodes N."/>
            <person name="Thang M."/>
            <person name="Chan C."/>
        </authorList>
    </citation>
    <scope>NUCLEOTIDE SEQUENCE</scope>
</reference>
<evidence type="ECO:0000313" key="2">
    <source>
        <dbReference type="EMBL" id="CAE7310325.1"/>
    </source>
</evidence>